<evidence type="ECO:0000313" key="1">
    <source>
        <dbReference type="EMBL" id="GAA4722788.1"/>
    </source>
</evidence>
<name>A0ABP8Y6A4_9ACTN</name>
<keyword evidence="2" id="KW-1185">Reference proteome</keyword>
<dbReference type="Proteomes" id="UP001499882">
    <property type="component" value="Unassembled WGS sequence"/>
</dbReference>
<gene>
    <name evidence="1" type="ORF">GCM10023350_01250</name>
</gene>
<sequence length="117" mass="13183">MAAKTHEVALADLVDADEIRITDNLNREHARVSDPEAIRRLATWLGEHEDGWYVPRDGVRIVRLRLNFYRDDKTMGSVGLGRKYLVAQRRGTFAQRDAAPGDRAEALAILGVDDPEE</sequence>
<dbReference type="EMBL" id="BAABKN010000002">
    <property type="protein sequence ID" value="GAA4722788.1"/>
    <property type="molecule type" value="Genomic_DNA"/>
</dbReference>
<organism evidence="1 2">
    <name type="scientific">Nocardioides endophyticus</name>
    <dbReference type="NCBI Taxonomy" id="1353775"/>
    <lineage>
        <taxon>Bacteria</taxon>
        <taxon>Bacillati</taxon>
        <taxon>Actinomycetota</taxon>
        <taxon>Actinomycetes</taxon>
        <taxon>Propionibacteriales</taxon>
        <taxon>Nocardioidaceae</taxon>
        <taxon>Nocardioides</taxon>
    </lineage>
</organism>
<evidence type="ECO:0000313" key="2">
    <source>
        <dbReference type="Proteomes" id="UP001499882"/>
    </source>
</evidence>
<dbReference type="RefSeq" id="WP_345524573.1">
    <property type="nucleotide sequence ID" value="NZ_BAABKN010000002.1"/>
</dbReference>
<proteinExistence type="predicted"/>
<accession>A0ABP8Y6A4</accession>
<reference evidence="2" key="1">
    <citation type="journal article" date="2019" name="Int. J. Syst. Evol. Microbiol.">
        <title>The Global Catalogue of Microorganisms (GCM) 10K type strain sequencing project: providing services to taxonomists for standard genome sequencing and annotation.</title>
        <authorList>
            <consortium name="The Broad Institute Genomics Platform"/>
            <consortium name="The Broad Institute Genome Sequencing Center for Infectious Disease"/>
            <person name="Wu L."/>
            <person name="Ma J."/>
        </authorList>
    </citation>
    <scope>NUCLEOTIDE SEQUENCE [LARGE SCALE GENOMIC DNA]</scope>
    <source>
        <strain evidence="2">JCM 18532</strain>
    </source>
</reference>
<comment type="caution">
    <text evidence="1">The sequence shown here is derived from an EMBL/GenBank/DDBJ whole genome shotgun (WGS) entry which is preliminary data.</text>
</comment>
<protein>
    <submittedName>
        <fullName evidence="1">Uncharacterized protein</fullName>
    </submittedName>
</protein>